<organism evidence="2 3">
    <name type="scientific">Bacillus mojavensis</name>
    <dbReference type="NCBI Taxonomy" id="72360"/>
    <lineage>
        <taxon>Bacteria</taxon>
        <taxon>Bacillati</taxon>
        <taxon>Bacillota</taxon>
        <taxon>Bacilli</taxon>
        <taxon>Bacillales</taxon>
        <taxon>Bacillaceae</taxon>
        <taxon>Bacillus</taxon>
    </lineage>
</organism>
<feature type="domain" description="HD" evidence="1">
    <location>
        <begin position="29"/>
        <end position="132"/>
    </location>
</feature>
<dbReference type="CDD" id="cd00077">
    <property type="entry name" value="HDc"/>
    <property type="match status" value="1"/>
</dbReference>
<protein>
    <submittedName>
        <fullName evidence="2">Mn(2+)-dependent (Deoxy)ribonucleoside pyrophosphohydrolase</fullName>
    </submittedName>
</protein>
<dbReference type="Pfam" id="PF01966">
    <property type="entry name" value="HD"/>
    <property type="match status" value="1"/>
</dbReference>
<dbReference type="InterPro" id="IPR003607">
    <property type="entry name" value="HD/PDEase_dom"/>
</dbReference>
<reference evidence="2 3" key="1">
    <citation type="submission" date="2020-04" db="EMBL/GenBank/DDBJ databases">
        <title>Plant growth promoting and environmental Bacillus: genomic and epigenetic comparison.</title>
        <authorList>
            <person name="Reva O.N."/>
            <person name="Lutz S."/>
            <person name="Ahrens C.H."/>
        </authorList>
    </citation>
    <scope>NUCLEOTIDE SEQUENCE [LARGE SCALE GENOMIC DNA]</scope>
    <source>
        <strain evidence="2 3">UCMB5075</strain>
    </source>
</reference>
<evidence type="ECO:0000259" key="1">
    <source>
        <dbReference type="PROSITE" id="PS51831"/>
    </source>
</evidence>
<name>A0ABX6LXD1_BACMO</name>
<dbReference type="Gene3D" id="1.20.58.1910">
    <property type="match status" value="1"/>
</dbReference>
<dbReference type="Proteomes" id="UP000501048">
    <property type="component" value="Chromosome"/>
</dbReference>
<dbReference type="PROSITE" id="PS51831">
    <property type="entry name" value="HD"/>
    <property type="match status" value="1"/>
</dbReference>
<dbReference type="Gene3D" id="1.10.472.50">
    <property type="entry name" value="HD-domain/PDEase-like"/>
    <property type="match status" value="1"/>
</dbReference>
<evidence type="ECO:0000313" key="2">
    <source>
        <dbReference type="EMBL" id="QJC96543.1"/>
    </source>
</evidence>
<dbReference type="SUPFAM" id="SSF109604">
    <property type="entry name" value="HD-domain/PDEase-like"/>
    <property type="match status" value="1"/>
</dbReference>
<keyword evidence="3" id="KW-1185">Reference proteome</keyword>
<gene>
    <name evidence="2" type="primary">hdhQ</name>
    <name evidence="2" type="ORF">HC660_20680</name>
</gene>
<sequence>MVQDRKRMQTEQIRTWVKSVLNGESSGHDWLHVSRVAKLALYIGKKENADLFIVEAAALVHDLIDVKLPDAARLSVSEVYERLVSLGAGKEEAERIIHIITRMSFRDREKFGKEPLSLEGEIVQDADRLDAVGAVGIARAFMFAGAKGHSLYGNDKSAYAHFFGKLLLLKDMMNTDTARVIADERHKFMLHFVSQLEKEIPGIDIETS</sequence>
<evidence type="ECO:0000313" key="3">
    <source>
        <dbReference type="Proteomes" id="UP000501048"/>
    </source>
</evidence>
<dbReference type="InterPro" id="IPR006674">
    <property type="entry name" value="HD_domain"/>
</dbReference>
<accession>A0ABX6LXD1</accession>
<dbReference type="PANTHER" id="PTHR33594">
    <property type="entry name" value="SUPERFAMILY HYDROLASE, PUTATIVE (AFU_ORTHOLOGUE AFUA_1G03035)-RELATED"/>
    <property type="match status" value="1"/>
</dbReference>
<dbReference type="SMART" id="SM00471">
    <property type="entry name" value="HDc"/>
    <property type="match status" value="1"/>
</dbReference>
<proteinExistence type="predicted"/>
<dbReference type="PANTHER" id="PTHR33594:SF1">
    <property type="entry name" value="HD_PDEASE DOMAIN-CONTAINING PROTEIN"/>
    <property type="match status" value="1"/>
</dbReference>
<dbReference type="EMBL" id="CP051464">
    <property type="protein sequence ID" value="QJC96543.1"/>
    <property type="molecule type" value="Genomic_DNA"/>
</dbReference>